<evidence type="ECO:0000256" key="5">
    <source>
        <dbReference type="ARBA" id="ARBA00023242"/>
    </source>
</evidence>
<comment type="similarity">
    <text evidence="6">Belongs to the SOSS-B family. SOSS-B2 subfamily.</text>
</comment>
<evidence type="ECO:0000256" key="10">
    <source>
        <dbReference type="ARBA" id="ARBA00042145"/>
    </source>
</evidence>
<evidence type="ECO:0000256" key="7">
    <source>
        <dbReference type="ARBA" id="ARBA00040784"/>
    </source>
</evidence>
<evidence type="ECO:0000256" key="11">
    <source>
        <dbReference type="ARBA" id="ARBA00042187"/>
    </source>
</evidence>
<protein>
    <recommendedName>
        <fullName evidence="7">SOSS complex subunit B2</fullName>
    </recommendedName>
    <alternativeName>
        <fullName evidence="8">Nucleic acid-binding protein 1</fullName>
    </alternativeName>
    <alternativeName>
        <fullName evidence="11">Oligonucleotide/oligosaccharide-binding fold-containing protein 2A</fullName>
    </alternativeName>
    <alternativeName>
        <fullName evidence="9">Sensor of single-strand DNA complex subunit B2</fullName>
    </alternativeName>
    <alternativeName>
        <fullName evidence="12">Sensor of ssDNA subunit B2</fullName>
    </alternativeName>
    <alternativeName>
        <fullName evidence="10">Single-stranded DNA-binding protein 2</fullName>
    </alternativeName>
</protein>
<accession>A0A6A1PXZ2</accession>
<evidence type="ECO:0000256" key="12">
    <source>
        <dbReference type="ARBA" id="ARBA00042566"/>
    </source>
</evidence>
<sequence>MNGVNDPPLFIKDIKPGLKNLNVVFIVLEIGRVTKTKDGHEVRSCKVADKTGSITISVWDEIGGLIQPGDIIRLTRGYASMWKGCLTLYTGRGGELQKIGEFCMVYSEVPNFSEPNPDYRGQQNKGVINPNVLSVFMIRLILTVYYKSVARLPSFSYPKYNGDKFKRNLFKDSLMEFFSILYVLCRITGYFCVLKAVYLQIDAHLNFSHAHGCLFKRLPFTPQILSKVSGSCILVKAELLSCSSLLLKNGNTLKNRGIYF</sequence>
<dbReference type="InterPro" id="IPR051231">
    <property type="entry name" value="SOSS-B"/>
</dbReference>
<evidence type="ECO:0000313" key="15">
    <source>
        <dbReference type="EMBL" id="KAB0400480.1"/>
    </source>
</evidence>
<organism evidence="15 16">
    <name type="scientific">Balaenoptera physalus</name>
    <name type="common">Fin whale</name>
    <name type="synonym">Balaena physalus</name>
    <dbReference type="NCBI Taxonomy" id="9770"/>
    <lineage>
        <taxon>Eukaryota</taxon>
        <taxon>Metazoa</taxon>
        <taxon>Chordata</taxon>
        <taxon>Craniata</taxon>
        <taxon>Vertebrata</taxon>
        <taxon>Euteleostomi</taxon>
        <taxon>Mammalia</taxon>
        <taxon>Eutheria</taxon>
        <taxon>Laurasiatheria</taxon>
        <taxon>Artiodactyla</taxon>
        <taxon>Whippomorpha</taxon>
        <taxon>Cetacea</taxon>
        <taxon>Mysticeti</taxon>
        <taxon>Balaenopteridae</taxon>
        <taxon>Balaenoptera</taxon>
    </lineage>
</organism>
<name>A0A6A1PXZ2_BALPH</name>
<evidence type="ECO:0000256" key="9">
    <source>
        <dbReference type="ARBA" id="ARBA00042075"/>
    </source>
</evidence>
<keyword evidence="16" id="KW-1185">Reference proteome</keyword>
<keyword evidence="4" id="KW-0234">DNA repair</keyword>
<evidence type="ECO:0000259" key="14">
    <source>
        <dbReference type="Pfam" id="PF21473"/>
    </source>
</evidence>
<dbReference type="FunFam" id="2.40.50.140:FF:000072">
    <property type="entry name" value="SOSS complex subunit B2"/>
    <property type="match status" value="1"/>
</dbReference>
<evidence type="ECO:0000256" key="2">
    <source>
        <dbReference type="ARBA" id="ARBA00022763"/>
    </source>
</evidence>
<evidence type="ECO:0000256" key="13">
    <source>
        <dbReference type="ARBA" id="ARBA00045824"/>
    </source>
</evidence>
<evidence type="ECO:0000313" key="16">
    <source>
        <dbReference type="Proteomes" id="UP000437017"/>
    </source>
</evidence>
<evidence type="ECO:0000256" key="3">
    <source>
        <dbReference type="ARBA" id="ARBA00023125"/>
    </source>
</evidence>
<dbReference type="InterPro" id="IPR048970">
    <property type="entry name" value="OB_Ssb-like"/>
</dbReference>
<dbReference type="CDD" id="cd04491">
    <property type="entry name" value="SoSSB_OBF"/>
    <property type="match status" value="1"/>
</dbReference>
<evidence type="ECO:0000256" key="4">
    <source>
        <dbReference type="ARBA" id="ARBA00023204"/>
    </source>
</evidence>
<dbReference type="GO" id="GO:0000724">
    <property type="term" value="P:double-strand break repair via homologous recombination"/>
    <property type="evidence" value="ECO:0007669"/>
    <property type="project" value="TreeGrafter"/>
</dbReference>
<dbReference type="Gene3D" id="2.40.50.140">
    <property type="entry name" value="Nucleic acid-binding proteins"/>
    <property type="match status" value="1"/>
</dbReference>
<dbReference type="InterPro" id="IPR012340">
    <property type="entry name" value="NA-bd_OB-fold"/>
</dbReference>
<keyword evidence="2" id="KW-0227">DNA damage</keyword>
<dbReference type="EMBL" id="SGJD01001345">
    <property type="protein sequence ID" value="KAB0400480.1"/>
    <property type="molecule type" value="Genomic_DNA"/>
</dbReference>
<dbReference type="GO" id="GO:0044818">
    <property type="term" value="P:mitotic G2/M transition checkpoint"/>
    <property type="evidence" value="ECO:0007669"/>
    <property type="project" value="TreeGrafter"/>
</dbReference>
<reference evidence="15 16" key="1">
    <citation type="journal article" date="2019" name="PLoS ONE">
        <title>Genomic analyses reveal an absence of contemporary introgressive admixture between fin whales and blue whales, despite known hybrids.</title>
        <authorList>
            <person name="Westbury M.V."/>
            <person name="Petersen B."/>
            <person name="Lorenzen E.D."/>
        </authorList>
    </citation>
    <scope>NUCLEOTIDE SEQUENCE [LARGE SCALE GENOMIC DNA]</scope>
    <source>
        <strain evidence="15">FinWhale-01</strain>
    </source>
</reference>
<dbReference type="SUPFAM" id="SSF50249">
    <property type="entry name" value="Nucleic acid-binding proteins"/>
    <property type="match status" value="1"/>
</dbReference>
<comment type="subcellular location">
    <subcellularLocation>
        <location evidence="1">Nucleus</location>
    </subcellularLocation>
</comment>
<dbReference type="GO" id="GO:0070876">
    <property type="term" value="C:SOSS complex"/>
    <property type="evidence" value="ECO:0007669"/>
    <property type="project" value="TreeGrafter"/>
</dbReference>
<dbReference type="GO" id="GO:0003677">
    <property type="term" value="F:DNA binding"/>
    <property type="evidence" value="ECO:0007669"/>
    <property type="project" value="UniProtKB-KW"/>
</dbReference>
<gene>
    <name evidence="15" type="ORF">E2I00_000631</name>
</gene>
<keyword evidence="3" id="KW-0238">DNA-binding</keyword>
<dbReference type="GO" id="GO:0010212">
    <property type="term" value="P:response to ionizing radiation"/>
    <property type="evidence" value="ECO:0007669"/>
    <property type="project" value="TreeGrafter"/>
</dbReference>
<dbReference type="GO" id="GO:0005694">
    <property type="term" value="C:chromosome"/>
    <property type="evidence" value="ECO:0007669"/>
    <property type="project" value="UniProtKB-ARBA"/>
</dbReference>
<proteinExistence type="inferred from homology"/>
<dbReference type="PANTHER" id="PTHR13356">
    <property type="entry name" value="OB FOLD NUCLEIC ACID BINDING PROTEIN-RELATED"/>
    <property type="match status" value="1"/>
</dbReference>
<feature type="domain" description="Single-stranded DNA binding protein Ssb-like OB fold" evidence="14">
    <location>
        <begin position="33"/>
        <end position="96"/>
    </location>
</feature>
<comment type="caution">
    <text evidence="15">The sequence shown here is derived from an EMBL/GenBank/DDBJ whole genome shotgun (WGS) entry which is preliminary data.</text>
</comment>
<comment type="function">
    <text evidence="13">Component of the SOSS complex, a multiprotein complex that functions downstream of the MRN complex to promote DNA repair and G2/M checkpoint. In the SOSS complex, acts as a sensor of single-stranded DNA that binds to single-stranded DNA, in particular to polypyrimidines. The SOSS complex associates with DNA lesions and influences diverse endpoints in the cellular DNA damage response including cell-cycle checkpoint activation, recombinational repair and maintenance of genomic stability. Required for efficient homologous recombination-dependent repair of double-strand breaks (DSBs) and ATM-dependent signaling pathways.</text>
</comment>
<dbReference type="OrthoDB" id="295715at2759"/>
<dbReference type="Pfam" id="PF21473">
    <property type="entry name" value="OB_Ssb-like"/>
    <property type="match status" value="1"/>
</dbReference>
<keyword evidence="5" id="KW-0539">Nucleus</keyword>
<evidence type="ECO:0000256" key="6">
    <source>
        <dbReference type="ARBA" id="ARBA00038153"/>
    </source>
</evidence>
<dbReference type="AlphaFoldDB" id="A0A6A1PXZ2"/>
<dbReference type="PANTHER" id="PTHR13356:SF5">
    <property type="entry name" value="SOSS COMPLEX SUBUNIT B2"/>
    <property type="match status" value="1"/>
</dbReference>
<evidence type="ECO:0000256" key="1">
    <source>
        <dbReference type="ARBA" id="ARBA00004123"/>
    </source>
</evidence>
<evidence type="ECO:0000256" key="8">
    <source>
        <dbReference type="ARBA" id="ARBA00041587"/>
    </source>
</evidence>
<dbReference type="Proteomes" id="UP000437017">
    <property type="component" value="Unassembled WGS sequence"/>
</dbReference>